<keyword evidence="6 7" id="KW-0472">Membrane</keyword>
<keyword evidence="3" id="KW-1003">Cell membrane</keyword>
<evidence type="ECO:0000256" key="5">
    <source>
        <dbReference type="ARBA" id="ARBA00022989"/>
    </source>
</evidence>
<evidence type="ECO:0000256" key="6">
    <source>
        <dbReference type="ARBA" id="ARBA00023136"/>
    </source>
</evidence>
<proteinExistence type="inferred from homology"/>
<dbReference type="PROSITE" id="PS51123">
    <property type="entry name" value="OMPA_2"/>
    <property type="match status" value="1"/>
</dbReference>
<keyword evidence="4 8" id="KW-0812">Transmembrane</keyword>
<name>A0ABV4U5R1_9BACT</name>
<keyword evidence="10" id="KW-0969">Cilium</keyword>
<keyword evidence="11" id="KW-1185">Reference proteome</keyword>
<dbReference type="InterPro" id="IPR006665">
    <property type="entry name" value="OmpA-like"/>
</dbReference>
<evidence type="ECO:0000256" key="4">
    <source>
        <dbReference type="ARBA" id="ARBA00022692"/>
    </source>
</evidence>
<organism evidence="10 11">
    <name type="scientific">Natronomicrosphaera hydrolytica</name>
    <dbReference type="NCBI Taxonomy" id="3242702"/>
    <lineage>
        <taxon>Bacteria</taxon>
        <taxon>Pseudomonadati</taxon>
        <taxon>Planctomycetota</taxon>
        <taxon>Phycisphaerae</taxon>
        <taxon>Phycisphaerales</taxon>
        <taxon>Phycisphaeraceae</taxon>
        <taxon>Natronomicrosphaera</taxon>
    </lineage>
</organism>
<evidence type="ECO:0000313" key="11">
    <source>
        <dbReference type="Proteomes" id="UP001575105"/>
    </source>
</evidence>
<dbReference type="InterPro" id="IPR050330">
    <property type="entry name" value="Bact_OuterMem_StrucFunc"/>
</dbReference>
<evidence type="ECO:0000259" key="9">
    <source>
        <dbReference type="PROSITE" id="PS51123"/>
    </source>
</evidence>
<dbReference type="PANTHER" id="PTHR30329:SF21">
    <property type="entry name" value="LIPOPROTEIN YIAD-RELATED"/>
    <property type="match status" value="1"/>
</dbReference>
<keyword evidence="10" id="KW-0282">Flagellum</keyword>
<dbReference type="InterPro" id="IPR036737">
    <property type="entry name" value="OmpA-like_sf"/>
</dbReference>
<accession>A0ABV4U5R1</accession>
<reference evidence="10 11" key="1">
    <citation type="submission" date="2024-08" db="EMBL/GenBank/DDBJ databases">
        <title>Whole-genome sequencing of halo(alkali)philic microorganisms from hypersaline lakes.</title>
        <authorList>
            <person name="Sorokin D.Y."/>
            <person name="Merkel A.Y."/>
            <person name="Messina E."/>
            <person name="Yakimov M."/>
        </authorList>
    </citation>
    <scope>NUCLEOTIDE SEQUENCE [LARGE SCALE GENOMIC DNA]</scope>
    <source>
        <strain evidence="10 11">AB-hyl4</strain>
    </source>
</reference>
<dbReference type="Proteomes" id="UP001575105">
    <property type="component" value="Unassembled WGS sequence"/>
</dbReference>
<dbReference type="Gene3D" id="3.30.1330.60">
    <property type="entry name" value="OmpA-like domain"/>
    <property type="match status" value="1"/>
</dbReference>
<dbReference type="CDD" id="cd07185">
    <property type="entry name" value="OmpA_C-like"/>
    <property type="match status" value="1"/>
</dbReference>
<dbReference type="RefSeq" id="WP_425345583.1">
    <property type="nucleotide sequence ID" value="NZ_JBGUBD010000005.1"/>
</dbReference>
<gene>
    <name evidence="10" type="ORF">ACERK3_10150</name>
</gene>
<comment type="caution">
    <text evidence="10">The sequence shown here is derived from an EMBL/GenBank/DDBJ whole genome shotgun (WGS) entry which is preliminary data.</text>
</comment>
<dbReference type="InterPro" id="IPR025713">
    <property type="entry name" value="MotB-like_N_dom"/>
</dbReference>
<feature type="transmembrane region" description="Helical" evidence="8">
    <location>
        <begin position="12"/>
        <end position="36"/>
    </location>
</feature>
<evidence type="ECO:0000256" key="3">
    <source>
        <dbReference type="ARBA" id="ARBA00022475"/>
    </source>
</evidence>
<evidence type="ECO:0000313" key="10">
    <source>
        <dbReference type="EMBL" id="MFA9478657.1"/>
    </source>
</evidence>
<evidence type="ECO:0000256" key="2">
    <source>
        <dbReference type="ARBA" id="ARBA00008914"/>
    </source>
</evidence>
<keyword evidence="5 8" id="KW-1133">Transmembrane helix</keyword>
<dbReference type="SUPFAM" id="SSF103088">
    <property type="entry name" value="OmpA-like"/>
    <property type="match status" value="1"/>
</dbReference>
<comment type="similarity">
    <text evidence="2">Belongs to the MotB family.</text>
</comment>
<dbReference type="EMBL" id="JBGUBD010000005">
    <property type="protein sequence ID" value="MFA9478657.1"/>
    <property type="molecule type" value="Genomic_DNA"/>
</dbReference>
<sequence length="250" mass="28285">MAKRKKKQEEGAPLWVLTYGDMMSLLLVFFIMLVALSEIPEQDRFKSIMEEIKQAFGMHGGGGKLPTDEDPELSLIQILEQVQLQQQREPERSNVDDPGIDGRDTQVTQVREGLRFLVGGHVTFEPGSADLTDMARRQLRQVADLTRGYENIIELRGHAAASERELVGRPGDTFGDLWLLSYARAHAVMQYLTSDEVGIRWDRIRLIGNADREPLVQRRYAGHQTQPNRRVEVLVTESLVAEFTEPSSAN</sequence>
<evidence type="ECO:0000256" key="7">
    <source>
        <dbReference type="PROSITE-ProRule" id="PRU00473"/>
    </source>
</evidence>
<feature type="domain" description="OmpA-like" evidence="9">
    <location>
        <begin position="112"/>
        <end position="239"/>
    </location>
</feature>
<dbReference type="Pfam" id="PF13677">
    <property type="entry name" value="MotB_plug"/>
    <property type="match status" value="1"/>
</dbReference>
<evidence type="ECO:0000256" key="1">
    <source>
        <dbReference type="ARBA" id="ARBA00004162"/>
    </source>
</evidence>
<dbReference type="Pfam" id="PF00691">
    <property type="entry name" value="OmpA"/>
    <property type="match status" value="1"/>
</dbReference>
<protein>
    <submittedName>
        <fullName evidence="10">Flagellar motor protein MotB</fullName>
    </submittedName>
</protein>
<keyword evidence="10" id="KW-0966">Cell projection</keyword>
<evidence type="ECO:0000256" key="8">
    <source>
        <dbReference type="SAM" id="Phobius"/>
    </source>
</evidence>
<dbReference type="PANTHER" id="PTHR30329">
    <property type="entry name" value="STATOR ELEMENT OF FLAGELLAR MOTOR COMPLEX"/>
    <property type="match status" value="1"/>
</dbReference>
<comment type="subcellular location">
    <subcellularLocation>
        <location evidence="1">Cell membrane</location>
        <topology evidence="1">Single-pass membrane protein</topology>
    </subcellularLocation>
</comment>